<dbReference type="EC" id="3.1.4.58" evidence="2"/>
<dbReference type="Proteomes" id="UP000195437">
    <property type="component" value="Chromosome"/>
</dbReference>
<reference evidence="4" key="1">
    <citation type="submission" date="2017-05" db="EMBL/GenBank/DDBJ databases">
        <authorList>
            <person name="Sung H."/>
        </authorList>
    </citation>
    <scope>NUCLEOTIDE SEQUENCE [LARGE SCALE GENOMIC DNA]</scope>
    <source>
        <strain evidence="4">AR23208</strain>
    </source>
</reference>
<comment type="similarity">
    <text evidence="2">Belongs to the 2H phosphoesterase superfamily. ThpR family.</text>
</comment>
<dbReference type="HAMAP" id="MF_01940">
    <property type="entry name" value="RNA_CPDase"/>
    <property type="match status" value="1"/>
</dbReference>
<dbReference type="AlphaFoldDB" id="A0A1Y0INH2"/>
<name>A0A1Y0INH2_9BACL</name>
<keyword evidence="3" id="KW-0436">Ligase</keyword>
<evidence type="ECO:0000256" key="2">
    <source>
        <dbReference type="HAMAP-Rule" id="MF_01940"/>
    </source>
</evidence>
<dbReference type="SUPFAM" id="SSF55144">
    <property type="entry name" value="LigT-like"/>
    <property type="match status" value="1"/>
</dbReference>
<comment type="catalytic activity">
    <reaction evidence="2">
        <text>a 3'-end 2',3'-cyclophospho-ribonucleotide-RNA + H2O = a 3'-end 2'-phospho-ribonucleotide-RNA + H(+)</text>
        <dbReference type="Rhea" id="RHEA:11828"/>
        <dbReference type="Rhea" id="RHEA-COMP:10464"/>
        <dbReference type="Rhea" id="RHEA-COMP:17353"/>
        <dbReference type="ChEBI" id="CHEBI:15377"/>
        <dbReference type="ChEBI" id="CHEBI:15378"/>
        <dbReference type="ChEBI" id="CHEBI:83064"/>
        <dbReference type="ChEBI" id="CHEBI:173113"/>
        <dbReference type="EC" id="3.1.4.58"/>
    </reaction>
</comment>
<keyword evidence="1 2" id="KW-0378">Hydrolase</keyword>
<protein>
    <recommendedName>
        <fullName evidence="2">RNA 2',3'-cyclic phosphodiesterase</fullName>
        <shortName evidence="2">RNA 2',3'-CPDase</shortName>
        <ecNumber evidence="2">3.1.4.58</ecNumber>
    </recommendedName>
</protein>
<dbReference type="Pfam" id="PF13563">
    <property type="entry name" value="2_5_RNA_ligase2"/>
    <property type="match status" value="1"/>
</dbReference>
<feature type="short sequence motif" description="HXTX 2" evidence="2">
    <location>
        <begin position="127"/>
        <end position="130"/>
    </location>
</feature>
<feature type="short sequence motif" description="HXTX 1" evidence="2">
    <location>
        <begin position="42"/>
        <end position="45"/>
    </location>
</feature>
<gene>
    <name evidence="3" type="ORF">CBW65_12695</name>
</gene>
<feature type="active site" description="Proton donor" evidence="2">
    <location>
        <position position="42"/>
    </location>
</feature>
<dbReference type="Gene3D" id="3.90.1140.10">
    <property type="entry name" value="Cyclic phosphodiesterase"/>
    <property type="match status" value="1"/>
</dbReference>
<dbReference type="OrthoDB" id="9789350at2"/>
<dbReference type="InterPro" id="IPR009097">
    <property type="entry name" value="Cyclic_Pdiesterase"/>
</dbReference>
<dbReference type="RefSeq" id="WP_087457160.1">
    <property type="nucleotide sequence ID" value="NZ_CP021434.1"/>
</dbReference>
<proteinExistence type="inferred from homology"/>
<feature type="active site" description="Proton acceptor" evidence="2">
    <location>
        <position position="127"/>
    </location>
</feature>
<dbReference type="GO" id="GO:0004113">
    <property type="term" value="F:2',3'-cyclic-nucleotide 3'-phosphodiesterase activity"/>
    <property type="evidence" value="ECO:0007669"/>
    <property type="project" value="InterPro"/>
</dbReference>
<evidence type="ECO:0000313" key="3">
    <source>
        <dbReference type="EMBL" id="ARU61790.1"/>
    </source>
</evidence>
<accession>A0A1Y0INH2</accession>
<organism evidence="3 4">
    <name type="scientific">Tumebacillus avium</name>
    <dbReference type="NCBI Taxonomy" id="1903704"/>
    <lineage>
        <taxon>Bacteria</taxon>
        <taxon>Bacillati</taxon>
        <taxon>Bacillota</taxon>
        <taxon>Bacilli</taxon>
        <taxon>Bacillales</taxon>
        <taxon>Alicyclobacillaceae</taxon>
        <taxon>Tumebacillus</taxon>
    </lineage>
</organism>
<dbReference type="GO" id="GO:0008664">
    <property type="term" value="F:RNA 2',3'-cyclic 3'-phosphodiesterase activity"/>
    <property type="evidence" value="ECO:0007669"/>
    <property type="project" value="UniProtKB-EC"/>
</dbReference>
<sequence length="184" mass="20778">MGRYFLGLEVPKETCGAMLLKVEERLEPSLDVKKWYRPEQFHITTHFLGDLDAGQVQRVIELVTPHTAVQQPFRLRIDHAGWFPRAKVVWCGVTGDIGPLQDLYAVLAEPLNTLGAGRFAHDQFRPHITLGRLRSADPKWQPPQVADLLEGAEWEVSALHLYESVSAGAQGPDYPARHTFQFQV</sequence>
<dbReference type="GO" id="GO:0016874">
    <property type="term" value="F:ligase activity"/>
    <property type="evidence" value="ECO:0007669"/>
    <property type="project" value="UniProtKB-KW"/>
</dbReference>
<keyword evidence="4" id="KW-1185">Reference proteome</keyword>
<comment type="function">
    <text evidence="2">Hydrolyzes RNA 2',3'-cyclic phosphodiester to an RNA 2'-phosphomonoester.</text>
</comment>
<dbReference type="NCBIfam" id="TIGR02258">
    <property type="entry name" value="2_5_ligase"/>
    <property type="match status" value="1"/>
</dbReference>
<dbReference type="KEGG" id="tum:CBW65_12695"/>
<dbReference type="InterPro" id="IPR004175">
    <property type="entry name" value="RNA_CPDase"/>
</dbReference>
<dbReference type="PANTHER" id="PTHR35561:SF1">
    <property type="entry name" value="RNA 2',3'-CYCLIC PHOSPHODIESTERASE"/>
    <property type="match status" value="1"/>
</dbReference>
<evidence type="ECO:0000313" key="4">
    <source>
        <dbReference type="Proteomes" id="UP000195437"/>
    </source>
</evidence>
<dbReference type="EMBL" id="CP021434">
    <property type="protein sequence ID" value="ARU61790.1"/>
    <property type="molecule type" value="Genomic_DNA"/>
</dbReference>
<evidence type="ECO:0000256" key="1">
    <source>
        <dbReference type="ARBA" id="ARBA00022801"/>
    </source>
</evidence>
<dbReference type="PANTHER" id="PTHR35561">
    <property type="entry name" value="RNA 2',3'-CYCLIC PHOSPHODIESTERASE"/>
    <property type="match status" value="1"/>
</dbReference>